<dbReference type="eggNOG" id="COG0303">
    <property type="taxonomic scope" value="Bacteria"/>
</dbReference>
<dbReference type="SUPFAM" id="SSF53218">
    <property type="entry name" value="Molybdenum cofactor biosynthesis proteins"/>
    <property type="match status" value="1"/>
</dbReference>
<accession>C6BWW7</accession>
<dbReference type="OrthoDB" id="9767940at2"/>
<dbReference type="InterPro" id="IPR057035">
    <property type="entry name" value="Znf-Tbcl_FmdE"/>
</dbReference>
<dbReference type="InterPro" id="IPR036425">
    <property type="entry name" value="MoaB/Mog-like_dom_sf"/>
</dbReference>
<dbReference type="RefSeq" id="WP_012765973.1">
    <property type="nucleotide sequence ID" value="NC_012881.1"/>
</dbReference>
<dbReference type="Pfam" id="PF23475">
    <property type="entry name" value="zf-Tbcl_FmdE"/>
    <property type="match status" value="1"/>
</dbReference>
<dbReference type="STRING" id="526222.Desal_0380"/>
<dbReference type="Gene3D" id="3.40.980.10">
    <property type="entry name" value="MoaB/Mog-like domain"/>
    <property type="match status" value="1"/>
</dbReference>
<dbReference type="AlphaFoldDB" id="C6BWW7"/>
<feature type="domain" description="MoaB/Mog" evidence="1">
    <location>
        <begin position="374"/>
        <end position="506"/>
    </location>
</feature>
<dbReference type="EMBL" id="CP001649">
    <property type="protein sequence ID" value="ACS78447.1"/>
    <property type="molecule type" value="Genomic_DNA"/>
</dbReference>
<dbReference type="PANTHER" id="PTHR39418">
    <property type="entry name" value="DEHYDROGENASE-RELATED"/>
    <property type="match status" value="1"/>
</dbReference>
<keyword evidence="3" id="KW-1185">Reference proteome</keyword>
<reference evidence="2 3" key="1">
    <citation type="submission" date="2009-06" db="EMBL/GenBank/DDBJ databases">
        <title>Complete sequence of Desulfovibrio salexigens DSM 2638.</title>
        <authorList>
            <consortium name="US DOE Joint Genome Institute"/>
            <person name="Lucas S."/>
            <person name="Copeland A."/>
            <person name="Lapidus A."/>
            <person name="Glavina del Rio T."/>
            <person name="Tice H."/>
            <person name="Bruce D."/>
            <person name="Goodwin L."/>
            <person name="Pitluck S."/>
            <person name="Munk A.C."/>
            <person name="Brettin T."/>
            <person name="Detter J.C."/>
            <person name="Han C."/>
            <person name="Tapia R."/>
            <person name="Larimer F."/>
            <person name="Land M."/>
            <person name="Hauser L."/>
            <person name="Kyrpides N."/>
            <person name="Anderson I."/>
            <person name="Wall J.D."/>
            <person name="Arkin A.P."/>
            <person name="Dehal P."/>
            <person name="Chivian D."/>
            <person name="Giles B."/>
            <person name="Hazen T.C."/>
        </authorList>
    </citation>
    <scope>NUCLEOTIDE SEQUENCE [LARGE SCALE GENOMIC DNA]</scope>
    <source>
        <strain evidence="3">ATCC 14822 / DSM 2638 / NCIMB 8403 / VKM B-1763</strain>
    </source>
</reference>
<dbReference type="eggNOG" id="COG2191">
    <property type="taxonomic scope" value="Bacteria"/>
</dbReference>
<name>C6BWW7_MARSD</name>
<dbReference type="InterPro" id="IPR001453">
    <property type="entry name" value="MoaB/Mog_dom"/>
</dbReference>
<proteinExistence type="predicted"/>
<dbReference type="Gene3D" id="3.30.1330.130">
    <property type="match status" value="1"/>
</dbReference>
<gene>
    <name evidence="2" type="ordered locus">Desal_0380</name>
</gene>
<organism evidence="2 3">
    <name type="scientific">Maridesulfovibrio salexigens (strain ATCC 14822 / DSM 2638 / NCIMB 8403 / VKM B-1763)</name>
    <name type="common">Desulfovibrio salexigens</name>
    <dbReference type="NCBI Taxonomy" id="526222"/>
    <lineage>
        <taxon>Bacteria</taxon>
        <taxon>Pseudomonadati</taxon>
        <taxon>Thermodesulfobacteriota</taxon>
        <taxon>Desulfovibrionia</taxon>
        <taxon>Desulfovibrionales</taxon>
        <taxon>Desulfovibrionaceae</taxon>
        <taxon>Maridesulfovibrio</taxon>
    </lineage>
</organism>
<evidence type="ECO:0000313" key="2">
    <source>
        <dbReference type="EMBL" id="ACS78447.1"/>
    </source>
</evidence>
<dbReference type="SUPFAM" id="SSF143555">
    <property type="entry name" value="FwdE-like"/>
    <property type="match status" value="1"/>
</dbReference>
<dbReference type="SMART" id="SM00852">
    <property type="entry name" value="MoCF_biosynth"/>
    <property type="match status" value="1"/>
</dbReference>
<protein>
    <submittedName>
        <fullName evidence="2">Formylmethanofuran dehydrogenase subunit E region</fullName>
    </submittedName>
</protein>
<dbReference type="Proteomes" id="UP000002601">
    <property type="component" value="Chromosome"/>
</dbReference>
<dbReference type="CDD" id="cd03522">
    <property type="entry name" value="MoeA_like"/>
    <property type="match status" value="1"/>
</dbReference>
<dbReference type="Gene3D" id="3.30.60.80">
    <property type="match status" value="1"/>
</dbReference>
<sequence length="539" mass="58558">MNIGPYTFEEFKEVARKFHGYPAPGLLIGGYMVEEAKKHLPADTLFDAVVETGKCLPDAVQILTLCSYGNGWMKVIKLGRYALSLYDKYTGKGVRIHIDTEKLENWPEIKAWFLKLKPKKEQDTDKLFAEICEAGPSLCSITPVQIAPDFMGHKHMRDIGICPSCNEAYPLSDGAICRGCQGEVPYVGGSRDVVREDCVVAVEVEDAVGRTALHDMTRIEPGVYKGPEFKAGQEITAGDVCRLQQMGRNRVYVQDESSADGMVHENEAAQAFADRMAGEGIVFKAPPEEGKISFCAAYKGLFSINRDILERFNMLPDVMCTSRQGDILVDEGKPVAGTRAIPLHISETVFRNALSVLDEDPLFSVIPLRKAKVGILVTGTEVFQGLIEDKFVPIISGKVERLGCEVAASVIVPDDKDAISNGVNELLKQGADLIVTTAGLSVDPDDATRAGLVDAGLKDALFGVPALPGTMLLLGKIQHADVIGVPACALFYKITSFDLVLPRILAGQAITRKELTRLAEGGLCLNCRSCTFPKCPFGK</sequence>
<dbReference type="InterPro" id="IPR053194">
    <property type="entry name" value="tRNA_methyltr_O"/>
</dbReference>
<evidence type="ECO:0000259" key="1">
    <source>
        <dbReference type="SMART" id="SM00852"/>
    </source>
</evidence>
<dbReference type="Pfam" id="PF00994">
    <property type="entry name" value="MoCF_biosynth"/>
    <property type="match status" value="1"/>
</dbReference>
<dbReference type="PANTHER" id="PTHR39418:SF1">
    <property type="entry name" value="DEHYDROGENASE"/>
    <property type="match status" value="1"/>
</dbReference>
<dbReference type="KEGG" id="dsa:Desal_0380"/>
<dbReference type="InterPro" id="IPR003814">
    <property type="entry name" value="FmdEsu_dom"/>
</dbReference>
<evidence type="ECO:0000313" key="3">
    <source>
        <dbReference type="Proteomes" id="UP000002601"/>
    </source>
</evidence>
<dbReference type="HOGENOM" id="CLU_503200_0_0_7"/>
<dbReference type="UniPathway" id="UPA00344"/>
<dbReference type="Pfam" id="PF02663">
    <property type="entry name" value="FmdE"/>
    <property type="match status" value="1"/>
</dbReference>